<evidence type="ECO:0000313" key="3">
    <source>
        <dbReference type="Proteomes" id="UP000828390"/>
    </source>
</evidence>
<organism evidence="2 3">
    <name type="scientific">Dreissena polymorpha</name>
    <name type="common">Zebra mussel</name>
    <name type="synonym">Mytilus polymorpha</name>
    <dbReference type="NCBI Taxonomy" id="45954"/>
    <lineage>
        <taxon>Eukaryota</taxon>
        <taxon>Metazoa</taxon>
        <taxon>Spiralia</taxon>
        <taxon>Lophotrochozoa</taxon>
        <taxon>Mollusca</taxon>
        <taxon>Bivalvia</taxon>
        <taxon>Autobranchia</taxon>
        <taxon>Heteroconchia</taxon>
        <taxon>Euheterodonta</taxon>
        <taxon>Imparidentia</taxon>
        <taxon>Neoheterodontei</taxon>
        <taxon>Myida</taxon>
        <taxon>Dreissenoidea</taxon>
        <taxon>Dreissenidae</taxon>
        <taxon>Dreissena</taxon>
    </lineage>
</organism>
<protein>
    <submittedName>
        <fullName evidence="2">Uncharacterized protein</fullName>
    </submittedName>
</protein>
<dbReference type="Gene3D" id="3.30.420.10">
    <property type="entry name" value="Ribonuclease H-like superfamily/Ribonuclease H"/>
    <property type="match status" value="1"/>
</dbReference>
<dbReference type="InterPro" id="IPR036397">
    <property type="entry name" value="RNaseH_sf"/>
</dbReference>
<dbReference type="Proteomes" id="UP000828390">
    <property type="component" value="Unassembled WGS sequence"/>
</dbReference>
<sequence>MPYVAIFGPESVVTCFMLLTPGCDPQEPGSLTETPCTLVKIPEQLEPLVNMLKKQTEIAVDLEVSWE</sequence>
<dbReference type="GO" id="GO:0003676">
    <property type="term" value="F:nucleic acid binding"/>
    <property type="evidence" value="ECO:0007669"/>
    <property type="project" value="InterPro"/>
</dbReference>
<reference evidence="2" key="1">
    <citation type="journal article" date="2019" name="bioRxiv">
        <title>The Genome of the Zebra Mussel, Dreissena polymorpha: A Resource for Invasive Species Research.</title>
        <authorList>
            <person name="McCartney M.A."/>
            <person name="Auch B."/>
            <person name="Kono T."/>
            <person name="Mallez S."/>
            <person name="Zhang Y."/>
            <person name="Obille A."/>
            <person name="Becker A."/>
            <person name="Abrahante J.E."/>
            <person name="Garbe J."/>
            <person name="Badalamenti J.P."/>
            <person name="Herman A."/>
            <person name="Mangelson H."/>
            <person name="Liachko I."/>
            <person name="Sullivan S."/>
            <person name="Sone E.D."/>
            <person name="Koren S."/>
            <person name="Silverstein K.A.T."/>
            <person name="Beckman K.B."/>
            <person name="Gohl D.M."/>
        </authorList>
    </citation>
    <scope>NUCLEOTIDE SEQUENCE</scope>
    <source>
        <strain evidence="2">Duluth1</strain>
        <tissue evidence="2">Whole animal</tissue>
    </source>
</reference>
<dbReference type="AlphaFoldDB" id="A0A9D4JUQ5"/>
<evidence type="ECO:0000313" key="2">
    <source>
        <dbReference type="EMBL" id="KAH3824841.1"/>
    </source>
</evidence>
<dbReference type="EMBL" id="JAIWYP010000005">
    <property type="protein sequence ID" value="KAH3824828.1"/>
    <property type="molecule type" value="Genomic_DNA"/>
</dbReference>
<keyword evidence="3" id="KW-1185">Reference proteome</keyword>
<comment type="caution">
    <text evidence="2">The sequence shown here is derived from an EMBL/GenBank/DDBJ whole genome shotgun (WGS) entry which is preliminary data.</text>
</comment>
<proteinExistence type="predicted"/>
<accession>A0A9D4JUQ5</accession>
<gene>
    <name evidence="1" type="ORF">DPMN_126681</name>
    <name evidence="2" type="ORF">DPMN_126694</name>
</gene>
<evidence type="ECO:0000313" key="1">
    <source>
        <dbReference type="EMBL" id="KAH3824828.1"/>
    </source>
</evidence>
<name>A0A9D4JUQ5_DREPO</name>
<dbReference type="EMBL" id="JAIWYP010000005">
    <property type="protein sequence ID" value="KAH3824841.1"/>
    <property type="molecule type" value="Genomic_DNA"/>
</dbReference>
<reference evidence="2" key="2">
    <citation type="submission" date="2020-11" db="EMBL/GenBank/DDBJ databases">
        <authorList>
            <person name="McCartney M.A."/>
            <person name="Auch B."/>
            <person name="Kono T."/>
            <person name="Mallez S."/>
            <person name="Becker A."/>
            <person name="Gohl D.M."/>
            <person name="Silverstein K.A.T."/>
            <person name="Koren S."/>
            <person name="Bechman K.B."/>
            <person name="Herman A."/>
            <person name="Abrahante J.E."/>
            <person name="Garbe J."/>
        </authorList>
    </citation>
    <scope>NUCLEOTIDE SEQUENCE</scope>
    <source>
        <strain evidence="2">Duluth1</strain>
        <tissue evidence="2">Whole animal</tissue>
    </source>
</reference>